<evidence type="ECO:0000256" key="5">
    <source>
        <dbReference type="ARBA" id="ARBA00023122"/>
    </source>
</evidence>
<comment type="subcellular location">
    <subcellularLocation>
        <location evidence="1">Membrane</location>
        <topology evidence="1">Multi-pass membrane protein</topology>
    </subcellularLocation>
</comment>
<feature type="transmembrane region" description="Helical" evidence="9">
    <location>
        <begin position="107"/>
        <end position="131"/>
    </location>
</feature>
<dbReference type="RefSeq" id="WP_311662363.1">
    <property type="nucleotide sequence ID" value="NZ_JAVRHT010000007.1"/>
</dbReference>
<evidence type="ECO:0000259" key="11">
    <source>
        <dbReference type="PROSITE" id="PS51846"/>
    </source>
</evidence>
<dbReference type="Pfam" id="PF01595">
    <property type="entry name" value="CNNM"/>
    <property type="match status" value="1"/>
</dbReference>
<organism evidence="12 13">
    <name type="scientific">Rubrivirga litoralis</name>
    <dbReference type="NCBI Taxonomy" id="3075598"/>
    <lineage>
        <taxon>Bacteria</taxon>
        <taxon>Pseudomonadati</taxon>
        <taxon>Rhodothermota</taxon>
        <taxon>Rhodothermia</taxon>
        <taxon>Rhodothermales</taxon>
        <taxon>Rubricoccaceae</taxon>
        <taxon>Rubrivirga</taxon>
    </lineage>
</organism>
<dbReference type="CDD" id="cd04590">
    <property type="entry name" value="CBS_pair_CorC_HlyC_assoc"/>
    <property type="match status" value="1"/>
</dbReference>
<evidence type="ECO:0000256" key="7">
    <source>
        <dbReference type="PROSITE-ProRule" id="PRU00703"/>
    </source>
</evidence>
<reference evidence="12 13" key="1">
    <citation type="submission" date="2023-09" db="EMBL/GenBank/DDBJ databases">
        <authorList>
            <person name="Rey-Velasco X."/>
        </authorList>
    </citation>
    <scope>NUCLEOTIDE SEQUENCE [LARGE SCALE GENOMIC DNA]</scope>
    <source>
        <strain evidence="12 13">F394</strain>
    </source>
</reference>
<dbReference type="InterPro" id="IPR002550">
    <property type="entry name" value="CNNM"/>
</dbReference>
<dbReference type="InterPro" id="IPR044751">
    <property type="entry name" value="Ion_transp-like_CBS"/>
</dbReference>
<evidence type="ECO:0000313" key="12">
    <source>
        <dbReference type="EMBL" id="MDT0631023.1"/>
    </source>
</evidence>
<name>A0ABU3BP36_9BACT</name>
<evidence type="ECO:0000256" key="3">
    <source>
        <dbReference type="ARBA" id="ARBA00022737"/>
    </source>
</evidence>
<dbReference type="EMBL" id="JAVRHT010000007">
    <property type="protein sequence ID" value="MDT0631023.1"/>
    <property type="molecule type" value="Genomic_DNA"/>
</dbReference>
<dbReference type="SUPFAM" id="SSF54631">
    <property type="entry name" value="CBS-domain pair"/>
    <property type="match status" value="1"/>
</dbReference>
<feature type="transmembrane region" description="Helical" evidence="9">
    <location>
        <begin position="143"/>
        <end position="166"/>
    </location>
</feature>
<evidence type="ECO:0000259" key="10">
    <source>
        <dbReference type="PROSITE" id="PS51371"/>
    </source>
</evidence>
<keyword evidence="5 7" id="KW-0129">CBS domain</keyword>
<keyword evidence="3" id="KW-0677">Repeat</keyword>
<gene>
    <name evidence="12" type="ORF">RM540_04605</name>
</gene>
<protein>
    <submittedName>
        <fullName evidence="12">Hemolysin family protein</fullName>
    </submittedName>
</protein>
<evidence type="ECO:0000256" key="9">
    <source>
        <dbReference type="SAM" id="Phobius"/>
    </source>
</evidence>
<comment type="caution">
    <text evidence="12">The sequence shown here is derived from an EMBL/GenBank/DDBJ whole genome shotgun (WGS) entry which is preliminary data.</text>
</comment>
<dbReference type="InterPro" id="IPR046342">
    <property type="entry name" value="CBS_dom_sf"/>
</dbReference>
<dbReference type="PROSITE" id="PS51371">
    <property type="entry name" value="CBS"/>
    <property type="match status" value="1"/>
</dbReference>
<sequence length="408" mass="42915">MPPLHPALLLLVPGPTGAVEGSGSLTLLVVYVVLAIGVSFLCSIMEAVLLSVTPAYVGALGDTNAAAADRLKELKADVDRPLAAILTLNTIAHTIGAAGAGAEAAGYFGAASVGIFSAVLTLGILVLSEIIPKTIGAVYWRGLAPLVSRLLVGIVFVLKWTGLIWLSQALTKLIARGKKEDSVSREELAALAQIGTEEGVFDASESRILQSLFRFSELKTRDVMTPRTVVVAYPEGAPLREIANDGTPFSRLPLYRGTKDTVTGFVLRDDVLRAVADGRGDEPSSTVARDLLSVPDSLPLPKLFDRLLERREHLALVVGEYGGTAGVVSVEDVVETILGLEIVDEVDRDDDMQAAARAQWAERATRLGLVDDPADGAAVDAAVEQAAAVQYGITGGEPPAVSPAEPRR</sequence>
<feature type="domain" description="CNNM transmembrane" evidence="11">
    <location>
        <begin position="21"/>
        <end position="205"/>
    </location>
</feature>
<feature type="transmembrane region" description="Helical" evidence="9">
    <location>
        <begin position="28"/>
        <end position="61"/>
    </location>
</feature>
<proteinExistence type="predicted"/>
<evidence type="ECO:0000256" key="6">
    <source>
        <dbReference type="ARBA" id="ARBA00023136"/>
    </source>
</evidence>
<evidence type="ECO:0000313" key="13">
    <source>
        <dbReference type="Proteomes" id="UP001267426"/>
    </source>
</evidence>
<feature type="transmembrane region" description="Helical" evidence="9">
    <location>
        <begin position="82"/>
        <end position="101"/>
    </location>
</feature>
<keyword evidence="2 8" id="KW-0812">Transmembrane</keyword>
<feature type="domain" description="CBS" evidence="10">
    <location>
        <begin position="287"/>
        <end position="345"/>
    </location>
</feature>
<dbReference type="Pfam" id="PF00571">
    <property type="entry name" value="CBS"/>
    <property type="match status" value="1"/>
</dbReference>
<keyword evidence="4 8" id="KW-1133">Transmembrane helix</keyword>
<evidence type="ECO:0000256" key="1">
    <source>
        <dbReference type="ARBA" id="ARBA00004141"/>
    </source>
</evidence>
<dbReference type="Gene3D" id="3.10.580.10">
    <property type="entry name" value="CBS-domain"/>
    <property type="match status" value="1"/>
</dbReference>
<evidence type="ECO:0000256" key="4">
    <source>
        <dbReference type="ARBA" id="ARBA00022989"/>
    </source>
</evidence>
<keyword evidence="6 8" id="KW-0472">Membrane</keyword>
<dbReference type="PROSITE" id="PS51846">
    <property type="entry name" value="CNNM"/>
    <property type="match status" value="1"/>
</dbReference>
<dbReference type="Proteomes" id="UP001267426">
    <property type="component" value="Unassembled WGS sequence"/>
</dbReference>
<dbReference type="PANTHER" id="PTHR22777:SF4">
    <property type="entry name" value="UPF0053 PROTEIN SLL1254"/>
    <property type="match status" value="1"/>
</dbReference>
<evidence type="ECO:0000256" key="2">
    <source>
        <dbReference type="ARBA" id="ARBA00022692"/>
    </source>
</evidence>
<evidence type="ECO:0000256" key="8">
    <source>
        <dbReference type="PROSITE-ProRule" id="PRU01193"/>
    </source>
</evidence>
<dbReference type="InterPro" id="IPR000644">
    <property type="entry name" value="CBS_dom"/>
</dbReference>
<dbReference type="PANTHER" id="PTHR22777">
    <property type="entry name" value="HEMOLYSIN-RELATED"/>
    <property type="match status" value="1"/>
</dbReference>
<keyword evidence="13" id="KW-1185">Reference proteome</keyword>
<accession>A0ABU3BP36</accession>